<evidence type="ECO:0000256" key="12">
    <source>
        <dbReference type="RuleBase" id="RU363101"/>
    </source>
</evidence>
<keyword evidence="5 12" id="KW-0813">Transport</keyword>
<evidence type="ECO:0000256" key="6">
    <source>
        <dbReference type="ARBA" id="ARBA00022475"/>
    </source>
</evidence>
<proteinExistence type="inferred from homology"/>
<evidence type="ECO:0000256" key="4">
    <source>
        <dbReference type="ARBA" id="ARBA00016461"/>
    </source>
</evidence>
<dbReference type="Proteomes" id="UP000308430">
    <property type="component" value="Unassembled WGS sequence"/>
</dbReference>
<reference evidence="13 14" key="1">
    <citation type="submission" date="2019-04" db="EMBL/GenBank/DDBJ databases">
        <title>Azoarcus nasutitermitis sp. nov. isolated from termite nest.</title>
        <authorList>
            <person name="Lin S.-Y."/>
            <person name="Hameed A."/>
            <person name="Hsu Y.-H."/>
            <person name="Young C.-C."/>
        </authorList>
    </citation>
    <scope>NUCLEOTIDE SEQUENCE [LARGE SCALE GENOMIC DNA]</scope>
    <source>
        <strain evidence="13 14">CC-YHH838</strain>
    </source>
</reference>
<evidence type="ECO:0000256" key="11">
    <source>
        <dbReference type="ARBA" id="ARBA00023136"/>
    </source>
</evidence>
<organism evidence="13 14">
    <name type="scientific">Pseudothauera nasutitermitis</name>
    <dbReference type="NCBI Taxonomy" id="2565930"/>
    <lineage>
        <taxon>Bacteria</taxon>
        <taxon>Pseudomonadati</taxon>
        <taxon>Pseudomonadota</taxon>
        <taxon>Betaproteobacteria</taxon>
        <taxon>Rhodocyclales</taxon>
        <taxon>Zoogloeaceae</taxon>
        <taxon>Pseudothauera</taxon>
    </lineage>
</organism>
<feature type="transmembrane region" description="Helical" evidence="12">
    <location>
        <begin position="18"/>
        <end position="39"/>
    </location>
</feature>
<accession>A0A4V3WAY5</accession>
<keyword evidence="6 12" id="KW-1003">Cell membrane</keyword>
<dbReference type="NCBIfam" id="TIGR03141">
    <property type="entry name" value="cytochro_ccmD"/>
    <property type="match status" value="1"/>
</dbReference>
<keyword evidence="9 12" id="KW-0201">Cytochrome c-type biogenesis</keyword>
<comment type="function">
    <text evidence="1 12">Required for the export of heme to the periplasm for the biogenesis of c-type cytochromes.</text>
</comment>
<evidence type="ECO:0000256" key="10">
    <source>
        <dbReference type="ARBA" id="ARBA00022989"/>
    </source>
</evidence>
<evidence type="ECO:0000256" key="5">
    <source>
        <dbReference type="ARBA" id="ARBA00022448"/>
    </source>
</evidence>
<gene>
    <name evidence="13" type="primary">ccmD</name>
    <name evidence="13" type="ORF">E6C76_21230</name>
</gene>
<evidence type="ECO:0000313" key="13">
    <source>
        <dbReference type="EMBL" id="THF61150.1"/>
    </source>
</evidence>
<keyword evidence="8 12" id="KW-0812">Transmembrane</keyword>
<keyword evidence="7 12" id="KW-0997">Cell inner membrane</keyword>
<dbReference type="GO" id="GO:0015886">
    <property type="term" value="P:heme transport"/>
    <property type="evidence" value="ECO:0007669"/>
    <property type="project" value="InterPro"/>
</dbReference>
<evidence type="ECO:0000313" key="14">
    <source>
        <dbReference type="Proteomes" id="UP000308430"/>
    </source>
</evidence>
<comment type="similarity">
    <text evidence="3 12">Belongs to the CcmD/CycX/HelD family.</text>
</comment>
<dbReference type="AlphaFoldDB" id="A0A4V3WAY5"/>
<protein>
    <recommendedName>
        <fullName evidence="4 12">Heme exporter protein D</fullName>
    </recommendedName>
</protein>
<keyword evidence="10 12" id="KW-1133">Transmembrane helix</keyword>
<dbReference type="InterPro" id="IPR007078">
    <property type="entry name" value="Haem_export_protD_CcmD"/>
</dbReference>
<evidence type="ECO:0000256" key="3">
    <source>
        <dbReference type="ARBA" id="ARBA00008741"/>
    </source>
</evidence>
<evidence type="ECO:0000256" key="1">
    <source>
        <dbReference type="ARBA" id="ARBA00002442"/>
    </source>
</evidence>
<sequence length="71" mass="8084">MMQWESWSAFWQMGGAGVYVWACYGLTLALIVAELVLVIRRRKDTVTRLLRWRRAVGKDVGGQGARVESVE</sequence>
<comment type="caution">
    <text evidence="13">The sequence shown here is derived from an EMBL/GenBank/DDBJ whole genome shotgun (WGS) entry which is preliminary data.</text>
</comment>
<keyword evidence="14" id="KW-1185">Reference proteome</keyword>
<dbReference type="GO" id="GO:0017004">
    <property type="term" value="P:cytochrome complex assembly"/>
    <property type="evidence" value="ECO:0007669"/>
    <property type="project" value="UniProtKB-KW"/>
</dbReference>
<evidence type="ECO:0000256" key="9">
    <source>
        <dbReference type="ARBA" id="ARBA00022748"/>
    </source>
</evidence>
<evidence type="ECO:0000256" key="2">
    <source>
        <dbReference type="ARBA" id="ARBA00004377"/>
    </source>
</evidence>
<evidence type="ECO:0000256" key="8">
    <source>
        <dbReference type="ARBA" id="ARBA00022692"/>
    </source>
</evidence>
<name>A0A4V3WAY5_9RHOO</name>
<dbReference type="GO" id="GO:0005886">
    <property type="term" value="C:plasma membrane"/>
    <property type="evidence" value="ECO:0007669"/>
    <property type="project" value="UniProtKB-SubCell"/>
</dbReference>
<dbReference type="Pfam" id="PF04995">
    <property type="entry name" value="CcmD"/>
    <property type="match status" value="1"/>
</dbReference>
<evidence type="ECO:0000256" key="7">
    <source>
        <dbReference type="ARBA" id="ARBA00022519"/>
    </source>
</evidence>
<comment type="subcellular location">
    <subcellularLocation>
        <location evidence="2 12">Cell inner membrane</location>
        <topology evidence="2 12">Single-pass membrane protein</topology>
    </subcellularLocation>
</comment>
<dbReference type="EMBL" id="SSOC01000010">
    <property type="protein sequence ID" value="THF61150.1"/>
    <property type="molecule type" value="Genomic_DNA"/>
</dbReference>
<keyword evidence="11 12" id="KW-0472">Membrane</keyword>